<gene>
    <name evidence="3" type="ORF">AADC60_14125</name>
</gene>
<feature type="domain" description="Alkyl hydroperoxide reductase subunit C/ Thiol specific antioxidant" evidence="2">
    <location>
        <begin position="2"/>
        <end position="80"/>
    </location>
</feature>
<dbReference type="Proteomes" id="UP001472074">
    <property type="component" value="Chromosome"/>
</dbReference>
<dbReference type="Gene3D" id="3.40.30.10">
    <property type="entry name" value="Glutaredoxin"/>
    <property type="match status" value="1"/>
</dbReference>
<evidence type="ECO:0000313" key="3">
    <source>
        <dbReference type="EMBL" id="WZP10232.1"/>
    </source>
</evidence>
<dbReference type="InterPro" id="IPR036249">
    <property type="entry name" value="Thioredoxin-like_sf"/>
</dbReference>
<protein>
    <submittedName>
        <fullName evidence="3">Redoxin domain-containing protein</fullName>
    </submittedName>
</protein>
<dbReference type="InterPro" id="IPR000866">
    <property type="entry name" value="AhpC/TSA"/>
</dbReference>
<dbReference type="Pfam" id="PF00578">
    <property type="entry name" value="AhpC-TSA"/>
    <property type="match status" value="1"/>
</dbReference>
<reference evidence="3 4" key="1">
    <citation type="submission" date="2024-04" db="EMBL/GenBank/DDBJ databases">
        <title>Screening of coral probiotics and analysis of their probiotic properties.</title>
        <authorList>
            <person name="Wang S."/>
        </authorList>
    </citation>
    <scope>NUCLEOTIDE SEQUENCE [LARGE SCALE GENOMIC DNA]</scope>
    <source>
        <strain evidence="3 4">GXU-Z9</strain>
    </source>
</reference>
<evidence type="ECO:0000259" key="2">
    <source>
        <dbReference type="Pfam" id="PF00578"/>
    </source>
</evidence>
<proteinExistence type="predicted"/>
<keyword evidence="1" id="KW-1015">Disulfide bond</keyword>
<accession>A0ABZ2ZQ48</accession>
<evidence type="ECO:0000313" key="4">
    <source>
        <dbReference type="Proteomes" id="UP001472074"/>
    </source>
</evidence>
<organism evidence="3 4">
    <name type="scientific">Cytobacillus pseudoceanisediminis</name>
    <dbReference type="NCBI Taxonomy" id="3051614"/>
    <lineage>
        <taxon>Bacteria</taxon>
        <taxon>Bacillati</taxon>
        <taxon>Bacillota</taxon>
        <taxon>Bacilli</taxon>
        <taxon>Bacillales</taxon>
        <taxon>Bacillaceae</taxon>
        <taxon>Cytobacillus</taxon>
    </lineage>
</organism>
<name>A0ABZ2ZQ48_9BACI</name>
<sequence>MVELHQNMDKLEGLDVNVYIVSNDQPEQQLELYNALEEKMGHSLPFVSDPEMQLIERADMKNGESAYRGYALMDTKGNIVFNKVNDHWGEEIDKTAEDIKKEYEGLSK</sequence>
<evidence type="ECO:0000256" key="1">
    <source>
        <dbReference type="ARBA" id="ARBA00023157"/>
    </source>
</evidence>
<dbReference type="SUPFAM" id="SSF52833">
    <property type="entry name" value="Thioredoxin-like"/>
    <property type="match status" value="1"/>
</dbReference>
<keyword evidence="4" id="KW-1185">Reference proteome</keyword>
<dbReference type="EMBL" id="CP151651">
    <property type="protein sequence ID" value="WZP10232.1"/>
    <property type="molecule type" value="Genomic_DNA"/>
</dbReference>
<dbReference type="RefSeq" id="WP_226280775.1">
    <property type="nucleotide sequence ID" value="NZ_CP151651.1"/>
</dbReference>